<feature type="domain" description="TLDc" evidence="1">
    <location>
        <begin position="320"/>
        <end position="504"/>
    </location>
</feature>
<dbReference type="Gene3D" id="1.25.40.420">
    <property type="match status" value="1"/>
</dbReference>
<dbReference type="OrthoDB" id="25620at2759"/>
<evidence type="ECO:0000259" key="1">
    <source>
        <dbReference type="PROSITE" id="PS51886"/>
    </source>
</evidence>
<dbReference type="AlphaFoldDB" id="A0A9N9EM74"/>
<reference evidence="2" key="1">
    <citation type="submission" date="2021-06" db="EMBL/GenBank/DDBJ databases">
        <authorList>
            <person name="Kallberg Y."/>
            <person name="Tangrot J."/>
            <person name="Rosling A."/>
        </authorList>
    </citation>
    <scope>NUCLEOTIDE SEQUENCE</scope>
    <source>
        <strain evidence="2">MA453B</strain>
    </source>
</reference>
<evidence type="ECO:0000313" key="3">
    <source>
        <dbReference type="Proteomes" id="UP000789405"/>
    </source>
</evidence>
<dbReference type="InterPro" id="IPR011705">
    <property type="entry name" value="BACK"/>
</dbReference>
<dbReference type="PROSITE" id="PS51886">
    <property type="entry name" value="TLDC"/>
    <property type="match status" value="1"/>
</dbReference>
<organism evidence="2 3">
    <name type="scientific">Dentiscutata erythropus</name>
    <dbReference type="NCBI Taxonomy" id="1348616"/>
    <lineage>
        <taxon>Eukaryota</taxon>
        <taxon>Fungi</taxon>
        <taxon>Fungi incertae sedis</taxon>
        <taxon>Mucoromycota</taxon>
        <taxon>Glomeromycotina</taxon>
        <taxon>Glomeromycetes</taxon>
        <taxon>Diversisporales</taxon>
        <taxon>Gigasporaceae</taxon>
        <taxon>Dentiscutata</taxon>
    </lineage>
</organism>
<feature type="non-terminal residue" evidence="2">
    <location>
        <position position="504"/>
    </location>
</feature>
<dbReference type="InterPro" id="IPR006571">
    <property type="entry name" value="TLDc_dom"/>
</dbReference>
<sequence length="504" mass="59000">MSNNNALETLKLLVAADKLLLQDFIDRLLPFIHEKLEEFMKNDAISILQFVFNYNAYCIPLIRWNIISSAEFWNNRTFFQNVLSKELYQDILAYYLDSTTPPAKTIILKPRIKPSSQDFKKFEEASYVDLANINENELNLKDFIDKIIFFMHQDLEGFMKHDSVDVLKIVFQYDACKSLRNMCLQFICSSPDSLFEHHKFVLLDQSILSLILQRDDLGKLNEIDIWNYLVKWGIAIAKNQLTLQNDDMKTWKDEEYGILKNIIDECIPLIRCSLPKEITILPPRYKLDHMPLIRSEQFNIIASWIDKKDLEKTDQSFLSALFQSSNTSGRKSKLKDTLYYNSNNNPYEFIPLYCSKRGGPEEFHKLCDNKGPTITIAKLRINDSEICLFGGYNNLSWKSYGHKKNQYHTYSKSNRNFLFLFDNENDITTSKISRVKKSCFAAGYCTDTGPIFGSKNYYYYFDSKPTFKKWLAKGNSKSNYTDFKNFVKLQKSSSFTVLDYDVWQ</sequence>
<dbReference type="Proteomes" id="UP000789405">
    <property type="component" value="Unassembled WGS sequence"/>
</dbReference>
<comment type="caution">
    <text evidence="2">The sequence shown here is derived from an EMBL/GenBank/DDBJ whole genome shotgun (WGS) entry which is preliminary data.</text>
</comment>
<dbReference type="Pfam" id="PF07707">
    <property type="entry name" value="BACK"/>
    <property type="match status" value="1"/>
</dbReference>
<gene>
    <name evidence="2" type="ORF">DERYTH_LOCUS12047</name>
</gene>
<keyword evidence="3" id="KW-1185">Reference proteome</keyword>
<protein>
    <submittedName>
        <fullName evidence="2">19236_t:CDS:1</fullName>
    </submittedName>
</protein>
<name>A0A9N9EM74_9GLOM</name>
<accession>A0A9N9EM74</accession>
<dbReference type="EMBL" id="CAJVPY010007744">
    <property type="protein sequence ID" value="CAG8685035.1"/>
    <property type="molecule type" value="Genomic_DNA"/>
</dbReference>
<evidence type="ECO:0000313" key="2">
    <source>
        <dbReference type="EMBL" id="CAG8685035.1"/>
    </source>
</evidence>
<proteinExistence type="predicted"/>